<comment type="caution">
    <text evidence="1">The sequence shown here is derived from an EMBL/GenBank/DDBJ whole genome shotgun (WGS) entry which is preliminary data.</text>
</comment>
<evidence type="ECO:0000313" key="1">
    <source>
        <dbReference type="EMBL" id="TWU45889.1"/>
    </source>
</evidence>
<organism evidence="1 2">
    <name type="scientific">Novipirellula aureliae</name>
    <dbReference type="NCBI Taxonomy" id="2527966"/>
    <lineage>
        <taxon>Bacteria</taxon>
        <taxon>Pseudomonadati</taxon>
        <taxon>Planctomycetota</taxon>
        <taxon>Planctomycetia</taxon>
        <taxon>Pirellulales</taxon>
        <taxon>Pirellulaceae</taxon>
        <taxon>Novipirellula</taxon>
    </lineage>
</organism>
<accession>A0A5C6EF85</accession>
<evidence type="ECO:0000313" key="2">
    <source>
        <dbReference type="Proteomes" id="UP000315471"/>
    </source>
</evidence>
<dbReference type="AlphaFoldDB" id="A0A5C6EF85"/>
<gene>
    <name evidence="1" type="ORF">Q31b_10650</name>
</gene>
<dbReference type="EMBL" id="SJPY01000001">
    <property type="protein sequence ID" value="TWU45889.1"/>
    <property type="molecule type" value="Genomic_DNA"/>
</dbReference>
<protein>
    <submittedName>
        <fullName evidence="1">Uncharacterized protein</fullName>
    </submittedName>
</protein>
<name>A0A5C6EF85_9BACT</name>
<reference evidence="1 2" key="1">
    <citation type="submission" date="2019-02" db="EMBL/GenBank/DDBJ databases">
        <title>Deep-cultivation of Planctomycetes and their phenomic and genomic characterization uncovers novel biology.</title>
        <authorList>
            <person name="Wiegand S."/>
            <person name="Jogler M."/>
            <person name="Boedeker C."/>
            <person name="Pinto D."/>
            <person name="Vollmers J."/>
            <person name="Rivas-Marin E."/>
            <person name="Kohn T."/>
            <person name="Peeters S.H."/>
            <person name="Heuer A."/>
            <person name="Rast P."/>
            <person name="Oberbeckmann S."/>
            <person name="Bunk B."/>
            <person name="Jeske O."/>
            <person name="Meyerdierks A."/>
            <person name="Storesund J.E."/>
            <person name="Kallscheuer N."/>
            <person name="Luecker S."/>
            <person name="Lage O.M."/>
            <person name="Pohl T."/>
            <person name="Merkel B.J."/>
            <person name="Hornburger P."/>
            <person name="Mueller R.-W."/>
            <person name="Bruemmer F."/>
            <person name="Labrenz M."/>
            <person name="Spormann A.M."/>
            <person name="Op Den Camp H."/>
            <person name="Overmann J."/>
            <person name="Amann R."/>
            <person name="Jetten M.S.M."/>
            <person name="Mascher T."/>
            <person name="Medema M.H."/>
            <person name="Devos D.P."/>
            <person name="Kaster A.-K."/>
            <person name="Ovreas L."/>
            <person name="Rohde M."/>
            <person name="Galperin M.Y."/>
            <person name="Jogler C."/>
        </authorList>
    </citation>
    <scope>NUCLEOTIDE SEQUENCE [LARGE SCALE GENOMIC DNA]</scope>
    <source>
        <strain evidence="1 2">Q31b</strain>
    </source>
</reference>
<keyword evidence="2" id="KW-1185">Reference proteome</keyword>
<sequence length="51" mass="5421">MEGCLIFWLRNVTATGLALRQKITFRVAFFVAVASSGSTGSGSYSHVNTAP</sequence>
<proteinExistence type="predicted"/>
<dbReference type="Proteomes" id="UP000315471">
    <property type="component" value="Unassembled WGS sequence"/>
</dbReference>